<dbReference type="RefSeq" id="WP_166511892.1">
    <property type="nucleotide sequence ID" value="NZ_VNHM01000009.1"/>
</dbReference>
<sequence>MKKCTLVLVITFLIIFGACSSAYADPGYDKVQAQRVPYGDEVPKLSDIINLIQSHRANNPLYIPYPAGTPTLDARIKQLKTLILMHHNGNLPDNDFKSSIETIKYSPNSILTTNGQYFQTIANLLQTGAINDEQAFDVLQKLELVIILEKVSQ</sequence>
<dbReference type="EMBL" id="VNHM01000009">
    <property type="protein sequence ID" value="TYO95158.1"/>
    <property type="molecule type" value="Genomic_DNA"/>
</dbReference>
<evidence type="ECO:0000256" key="1">
    <source>
        <dbReference type="SAM" id="SignalP"/>
    </source>
</evidence>
<dbReference type="Proteomes" id="UP000323166">
    <property type="component" value="Unassembled WGS sequence"/>
</dbReference>
<name>A0A5S4ZQL7_9FIRM</name>
<dbReference type="PROSITE" id="PS51257">
    <property type="entry name" value="PROKAR_LIPOPROTEIN"/>
    <property type="match status" value="1"/>
</dbReference>
<proteinExistence type="predicted"/>
<comment type="caution">
    <text evidence="2">The sequence shown here is derived from an EMBL/GenBank/DDBJ whole genome shotgun (WGS) entry which is preliminary data.</text>
</comment>
<evidence type="ECO:0000313" key="2">
    <source>
        <dbReference type="EMBL" id="TYO95158.1"/>
    </source>
</evidence>
<accession>A0A5S4ZQL7</accession>
<dbReference type="AlphaFoldDB" id="A0A5S4ZQL7"/>
<keyword evidence="3" id="KW-1185">Reference proteome</keyword>
<organism evidence="2 3">
    <name type="scientific">Desulfallas thermosapovorans DSM 6562</name>
    <dbReference type="NCBI Taxonomy" id="1121431"/>
    <lineage>
        <taxon>Bacteria</taxon>
        <taxon>Bacillati</taxon>
        <taxon>Bacillota</taxon>
        <taxon>Clostridia</taxon>
        <taxon>Eubacteriales</taxon>
        <taxon>Desulfallaceae</taxon>
        <taxon>Desulfallas</taxon>
    </lineage>
</organism>
<protein>
    <recommendedName>
        <fullName evidence="4">S-layer family protein</fullName>
    </recommendedName>
</protein>
<gene>
    <name evidence="2" type="ORF">LX24_01887</name>
</gene>
<evidence type="ECO:0000313" key="3">
    <source>
        <dbReference type="Proteomes" id="UP000323166"/>
    </source>
</evidence>
<feature type="signal peptide" evidence="1">
    <location>
        <begin position="1"/>
        <end position="24"/>
    </location>
</feature>
<evidence type="ECO:0008006" key="4">
    <source>
        <dbReference type="Google" id="ProtNLM"/>
    </source>
</evidence>
<feature type="chain" id="PRO_5024432430" description="S-layer family protein" evidence="1">
    <location>
        <begin position="25"/>
        <end position="153"/>
    </location>
</feature>
<reference evidence="2 3" key="1">
    <citation type="submission" date="2019-07" db="EMBL/GenBank/DDBJ databases">
        <title>Genomic Encyclopedia of Type Strains, Phase I: the one thousand microbial genomes (KMG-I) project.</title>
        <authorList>
            <person name="Kyrpides N."/>
        </authorList>
    </citation>
    <scope>NUCLEOTIDE SEQUENCE [LARGE SCALE GENOMIC DNA]</scope>
    <source>
        <strain evidence="2 3">DSM 6562</strain>
    </source>
</reference>
<keyword evidence="1" id="KW-0732">Signal</keyword>